<comment type="function">
    <text evidence="1 8">Attaches a formyl group to the free amino group of methionyl-tRNA(fMet). The formyl group appears to play a dual role in the initiator identity of N-formylmethionyl-tRNA by promoting its recognition by IF2 and preventing the misappropriation of this tRNA by the elongation apparatus.</text>
</comment>
<dbReference type="GO" id="GO:0004479">
    <property type="term" value="F:methionyl-tRNA formyltransferase activity"/>
    <property type="evidence" value="ECO:0007669"/>
    <property type="project" value="UniProtKB-EC"/>
</dbReference>
<keyword evidence="6 8" id="KW-0648">Protein biosynthesis</keyword>
<dbReference type="Pfam" id="PF02911">
    <property type="entry name" value="Formyl_trans_C"/>
    <property type="match status" value="1"/>
</dbReference>
<gene>
    <name evidence="8 11" type="primary">fmt</name>
    <name evidence="11" type="ORF">LZ536_00680</name>
</gene>
<dbReference type="Gene3D" id="3.40.50.170">
    <property type="entry name" value="Formyl transferase, N-terminal domain"/>
    <property type="match status" value="1"/>
</dbReference>
<organism evidence="11 12">
    <name type="scientific">Sphingomonas alba</name>
    <dbReference type="NCBI Taxonomy" id="2908208"/>
    <lineage>
        <taxon>Bacteria</taxon>
        <taxon>Pseudomonadati</taxon>
        <taxon>Pseudomonadota</taxon>
        <taxon>Alphaproteobacteria</taxon>
        <taxon>Sphingomonadales</taxon>
        <taxon>Sphingomonadaceae</taxon>
        <taxon>Sphingomonas</taxon>
    </lineage>
</organism>
<feature type="domain" description="Formyl transferase C-terminal" evidence="10">
    <location>
        <begin position="200"/>
        <end position="292"/>
    </location>
</feature>
<dbReference type="PANTHER" id="PTHR11138:SF5">
    <property type="entry name" value="METHIONYL-TRNA FORMYLTRANSFERASE, MITOCHONDRIAL"/>
    <property type="match status" value="1"/>
</dbReference>
<evidence type="ECO:0000256" key="5">
    <source>
        <dbReference type="ARBA" id="ARBA00022679"/>
    </source>
</evidence>
<dbReference type="InterPro" id="IPR011034">
    <property type="entry name" value="Formyl_transferase-like_C_sf"/>
</dbReference>
<dbReference type="Gene3D" id="3.10.25.10">
    <property type="entry name" value="Formyl transferase, C-terminal domain"/>
    <property type="match status" value="1"/>
</dbReference>
<sequence>MRVIFMGSPDFAVPTLYALQAAKHEVAAVYCQPPRAAGRGKAIQPTPVQRAAELMGIPVHSPVSLKGAAEQEEFEALRAEFAVVAAYGLILPKPILAAPKLGCLNVHGSLLPRWRGAAPVQRAIMAGDAITGVTIMEMEAGLDTGPMLAAQEFAIGNRNAGEVTKELSVIGAQLMMQVLSDFDSYPHVAQPEEGVTYAAKIRKEEARIDWAFPALQVLHQVRGLAPFPGAWFEANGERVKLLDAQVVDGDGKAGEVLDDGLTIACGEAALRPLLVQRAGKGAMTPDELLRGFPVSKGTILP</sequence>
<dbReference type="InterPro" id="IPR036477">
    <property type="entry name" value="Formyl_transf_N_sf"/>
</dbReference>
<comment type="caution">
    <text evidence="11">The sequence shown here is derived from an EMBL/GenBank/DDBJ whole genome shotgun (WGS) entry which is preliminary data.</text>
</comment>
<evidence type="ECO:0000256" key="1">
    <source>
        <dbReference type="ARBA" id="ARBA00002606"/>
    </source>
</evidence>
<comment type="similarity">
    <text evidence="2 8">Belongs to the Fmt family.</text>
</comment>
<dbReference type="SUPFAM" id="SSF53328">
    <property type="entry name" value="Formyltransferase"/>
    <property type="match status" value="1"/>
</dbReference>
<dbReference type="RefSeq" id="WP_249846391.1">
    <property type="nucleotide sequence ID" value="NZ_JAMGBD010000001.1"/>
</dbReference>
<name>A0ABT0RIJ5_9SPHN</name>
<dbReference type="EMBL" id="JAMGBD010000001">
    <property type="protein sequence ID" value="MCL6682420.1"/>
    <property type="molecule type" value="Genomic_DNA"/>
</dbReference>
<comment type="catalytic activity">
    <reaction evidence="7 8">
        <text>L-methionyl-tRNA(fMet) + (6R)-10-formyltetrahydrofolate = N-formyl-L-methionyl-tRNA(fMet) + (6S)-5,6,7,8-tetrahydrofolate + H(+)</text>
        <dbReference type="Rhea" id="RHEA:24380"/>
        <dbReference type="Rhea" id="RHEA-COMP:9952"/>
        <dbReference type="Rhea" id="RHEA-COMP:9953"/>
        <dbReference type="ChEBI" id="CHEBI:15378"/>
        <dbReference type="ChEBI" id="CHEBI:57453"/>
        <dbReference type="ChEBI" id="CHEBI:78530"/>
        <dbReference type="ChEBI" id="CHEBI:78844"/>
        <dbReference type="ChEBI" id="CHEBI:195366"/>
        <dbReference type="EC" id="2.1.2.9"/>
    </reaction>
</comment>
<evidence type="ECO:0000259" key="9">
    <source>
        <dbReference type="Pfam" id="PF00551"/>
    </source>
</evidence>
<dbReference type="Pfam" id="PF00551">
    <property type="entry name" value="Formyl_trans_N"/>
    <property type="match status" value="1"/>
</dbReference>
<dbReference type="InterPro" id="IPR005794">
    <property type="entry name" value="Fmt"/>
</dbReference>
<dbReference type="NCBIfam" id="TIGR00460">
    <property type="entry name" value="fmt"/>
    <property type="match status" value="1"/>
</dbReference>
<dbReference type="InterPro" id="IPR005793">
    <property type="entry name" value="Formyl_trans_C"/>
</dbReference>
<dbReference type="CDD" id="cd08646">
    <property type="entry name" value="FMT_core_Met-tRNA-FMT_N"/>
    <property type="match status" value="1"/>
</dbReference>
<dbReference type="HAMAP" id="MF_00182">
    <property type="entry name" value="Formyl_trans"/>
    <property type="match status" value="1"/>
</dbReference>
<keyword evidence="12" id="KW-1185">Reference proteome</keyword>
<evidence type="ECO:0000259" key="10">
    <source>
        <dbReference type="Pfam" id="PF02911"/>
    </source>
</evidence>
<feature type="binding site" evidence="8">
    <location>
        <begin position="109"/>
        <end position="112"/>
    </location>
    <ligand>
        <name>(6S)-5,6,7,8-tetrahydrofolate</name>
        <dbReference type="ChEBI" id="CHEBI:57453"/>
    </ligand>
</feature>
<dbReference type="Proteomes" id="UP001165363">
    <property type="component" value="Unassembled WGS sequence"/>
</dbReference>
<dbReference type="SUPFAM" id="SSF50486">
    <property type="entry name" value="FMT C-terminal domain-like"/>
    <property type="match status" value="1"/>
</dbReference>
<evidence type="ECO:0000256" key="6">
    <source>
        <dbReference type="ARBA" id="ARBA00022917"/>
    </source>
</evidence>
<dbReference type="InterPro" id="IPR001555">
    <property type="entry name" value="GART_AS"/>
</dbReference>
<dbReference type="InterPro" id="IPR002376">
    <property type="entry name" value="Formyl_transf_N"/>
</dbReference>
<evidence type="ECO:0000313" key="12">
    <source>
        <dbReference type="Proteomes" id="UP001165363"/>
    </source>
</evidence>
<dbReference type="PROSITE" id="PS00373">
    <property type="entry name" value="GART"/>
    <property type="match status" value="1"/>
</dbReference>
<feature type="domain" description="Formyl transferase N-terminal" evidence="9">
    <location>
        <begin position="1"/>
        <end position="178"/>
    </location>
</feature>
<evidence type="ECO:0000313" key="11">
    <source>
        <dbReference type="EMBL" id="MCL6682420.1"/>
    </source>
</evidence>
<protein>
    <recommendedName>
        <fullName evidence="4 8">Methionyl-tRNA formyltransferase</fullName>
        <ecNumber evidence="3 8">2.1.2.9</ecNumber>
    </recommendedName>
</protein>
<keyword evidence="5 8" id="KW-0808">Transferase</keyword>
<dbReference type="CDD" id="cd08704">
    <property type="entry name" value="Met_tRNA_FMT_C"/>
    <property type="match status" value="1"/>
</dbReference>
<dbReference type="InterPro" id="IPR037022">
    <property type="entry name" value="Formyl_trans_C_sf"/>
</dbReference>
<evidence type="ECO:0000256" key="4">
    <source>
        <dbReference type="ARBA" id="ARBA00016014"/>
    </source>
</evidence>
<accession>A0ABT0RIJ5</accession>
<dbReference type="EC" id="2.1.2.9" evidence="3 8"/>
<evidence type="ECO:0000256" key="2">
    <source>
        <dbReference type="ARBA" id="ARBA00010699"/>
    </source>
</evidence>
<dbReference type="InterPro" id="IPR041711">
    <property type="entry name" value="Met-tRNA-FMT_N"/>
</dbReference>
<dbReference type="InterPro" id="IPR044135">
    <property type="entry name" value="Met-tRNA-FMT_C"/>
</dbReference>
<evidence type="ECO:0000256" key="3">
    <source>
        <dbReference type="ARBA" id="ARBA00012261"/>
    </source>
</evidence>
<evidence type="ECO:0000256" key="7">
    <source>
        <dbReference type="ARBA" id="ARBA00048558"/>
    </source>
</evidence>
<reference evidence="11" key="1">
    <citation type="submission" date="2022-05" db="EMBL/GenBank/DDBJ databases">
        <authorList>
            <person name="Jo J.-H."/>
            <person name="Im W.-T."/>
        </authorList>
    </citation>
    <scope>NUCLEOTIDE SEQUENCE</scope>
    <source>
        <strain evidence="11">SE158</strain>
    </source>
</reference>
<evidence type="ECO:0000256" key="8">
    <source>
        <dbReference type="HAMAP-Rule" id="MF_00182"/>
    </source>
</evidence>
<dbReference type="PANTHER" id="PTHR11138">
    <property type="entry name" value="METHIONYL-TRNA FORMYLTRANSFERASE"/>
    <property type="match status" value="1"/>
</dbReference>
<proteinExistence type="inferred from homology"/>